<organism evidence="1 2">
    <name type="scientific">Psychrobacter saeujeotis</name>
    <dbReference type="NCBI Taxonomy" id="3143436"/>
    <lineage>
        <taxon>Bacteria</taxon>
        <taxon>Pseudomonadati</taxon>
        <taxon>Pseudomonadota</taxon>
        <taxon>Gammaproteobacteria</taxon>
        <taxon>Moraxellales</taxon>
        <taxon>Moraxellaceae</taxon>
        <taxon>Psychrobacter</taxon>
    </lineage>
</organism>
<name>A0ABU9X9D7_9GAMM</name>
<keyword evidence="2" id="KW-1185">Reference proteome</keyword>
<gene>
    <name evidence="1" type="ORF">AAIR29_10350</name>
</gene>
<evidence type="ECO:0000313" key="2">
    <source>
        <dbReference type="Proteomes" id="UP001461960"/>
    </source>
</evidence>
<reference evidence="1 2" key="1">
    <citation type="submission" date="2024-05" db="EMBL/GenBank/DDBJ databases">
        <authorList>
            <person name="Kim H.-Y."/>
            <person name="Kim E."/>
            <person name="Cai Y."/>
            <person name="Yang S.-M."/>
            <person name="Lee W."/>
        </authorList>
    </citation>
    <scope>NUCLEOTIDE SEQUENCE [LARGE SCALE GENOMIC DNA]</scope>
    <source>
        <strain evidence="1 2">FBL11</strain>
    </source>
</reference>
<dbReference type="EMBL" id="JBDGHN010000005">
    <property type="protein sequence ID" value="MEN2752030.1"/>
    <property type="molecule type" value="Genomic_DNA"/>
</dbReference>
<sequence length="321" mass="34438">MKKHLSMPTHQQGVALIVVLLFLVLITLAGVIAVRSSTTDLKLATSDQADALLLNTADNNNKSIEQLINVDTSNAEAVTQKNLALSSAGMFGYFMNIGAEENRGDQIVFCYRPRADYFFRMNEATVIDPSGGSKLTTGSSSTGGFCRVSKAEDFSSARNNVMTQVAVTRPSSDMVAAGPFEFVPLEQTITTTDVTSSSPNFRLFSSSFLPGLTQAKENDILECLKKPNQNAADFGYSAKDKDDNDITKYYDETLTQCLARLGVPATTLVEDVKLENILTSKKCLDYGKGTANNAFSDACQKLLNVTASGTPKAAGATGSKN</sequence>
<protein>
    <submittedName>
        <fullName evidence="1">PilX N-terminal domain-containing pilus assembly protein</fullName>
    </submittedName>
</protein>
<comment type="caution">
    <text evidence="1">The sequence shown here is derived from an EMBL/GenBank/DDBJ whole genome shotgun (WGS) entry which is preliminary data.</text>
</comment>
<dbReference type="RefSeq" id="WP_299218322.1">
    <property type="nucleotide sequence ID" value="NZ_JBDGHN010000005.1"/>
</dbReference>
<dbReference type="Proteomes" id="UP001461960">
    <property type="component" value="Unassembled WGS sequence"/>
</dbReference>
<accession>A0ABU9X9D7</accession>
<evidence type="ECO:0000313" key="1">
    <source>
        <dbReference type="EMBL" id="MEN2752030.1"/>
    </source>
</evidence>
<proteinExistence type="predicted"/>